<proteinExistence type="inferred from homology"/>
<evidence type="ECO:0000256" key="10">
    <source>
        <dbReference type="ARBA" id="ARBA00023180"/>
    </source>
</evidence>
<name>A0A3B6KQ51_WHEAT</name>
<dbReference type="Pfam" id="PF13855">
    <property type="entry name" value="LRR_8"/>
    <property type="match status" value="2"/>
</dbReference>
<dbReference type="InterPro" id="IPR032675">
    <property type="entry name" value="LRR_dom_sf"/>
</dbReference>
<dbReference type="Gramene" id="TraesCS5A02G481600.1">
    <property type="protein sequence ID" value="TraesCS5A02G481600.1"/>
    <property type="gene ID" value="TraesCS5A02G481600"/>
</dbReference>
<dbReference type="PRINTS" id="PR00019">
    <property type="entry name" value="LEURICHRPT"/>
</dbReference>
<dbReference type="InterPro" id="IPR001611">
    <property type="entry name" value="Leu-rich_rpt"/>
</dbReference>
<organism evidence="13">
    <name type="scientific">Triticum aestivum</name>
    <name type="common">Wheat</name>
    <dbReference type="NCBI Taxonomy" id="4565"/>
    <lineage>
        <taxon>Eukaryota</taxon>
        <taxon>Viridiplantae</taxon>
        <taxon>Streptophyta</taxon>
        <taxon>Embryophyta</taxon>
        <taxon>Tracheophyta</taxon>
        <taxon>Spermatophyta</taxon>
        <taxon>Magnoliopsida</taxon>
        <taxon>Liliopsida</taxon>
        <taxon>Poales</taxon>
        <taxon>Poaceae</taxon>
        <taxon>BOP clade</taxon>
        <taxon>Pooideae</taxon>
        <taxon>Triticodae</taxon>
        <taxon>Triticeae</taxon>
        <taxon>Triticinae</taxon>
        <taxon>Triticum</taxon>
    </lineage>
</organism>
<dbReference type="PANTHER" id="PTHR48063">
    <property type="entry name" value="LRR RECEPTOR-LIKE KINASE"/>
    <property type="match status" value="1"/>
</dbReference>
<keyword evidence="6 11" id="KW-0732">Signal</keyword>
<dbReference type="OrthoDB" id="621599at2759"/>
<keyword evidence="8" id="KW-1133">Transmembrane helix</keyword>
<evidence type="ECO:0000256" key="3">
    <source>
        <dbReference type="ARBA" id="ARBA00022475"/>
    </source>
</evidence>
<keyword evidence="3" id="KW-1003">Cell membrane</keyword>
<keyword evidence="10" id="KW-0325">Glycoprotein</keyword>
<dbReference type="EnsemblPlants" id="TraesCS5A02G481600.1">
    <property type="protein sequence ID" value="TraesCS5A02G481600.1"/>
    <property type="gene ID" value="TraesCS5A02G481600"/>
</dbReference>
<reference evidence="13" key="1">
    <citation type="submission" date="2018-08" db="EMBL/GenBank/DDBJ databases">
        <authorList>
            <person name="Rossello M."/>
        </authorList>
    </citation>
    <scope>NUCLEOTIDE SEQUENCE [LARGE SCALE GENOMIC DNA]</scope>
    <source>
        <strain evidence="13">cv. Chinese Spring</strain>
    </source>
</reference>
<dbReference type="Proteomes" id="UP000019116">
    <property type="component" value="Chromosome 5A"/>
</dbReference>
<evidence type="ECO:0000256" key="2">
    <source>
        <dbReference type="ARBA" id="ARBA00009592"/>
    </source>
</evidence>
<keyword evidence="4" id="KW-0433">Leucine-rich repeat</keyword>
<dbReference type="Gramene" id="TraesCAD_scaffold_075734_01G000500.1">
    <property type="protein sequence ID" value="TraesCAD_scaffold_075734_01G000500.1"/>
    <property type="gene ID" value="TraesCAD_scaffold_075734_01G000500"/>
</dbReference>
<evidence type="ECO:0000313" key="14">
    <source>
        <dbReference type="Proteomes" id="UP000019116"/>
    </source>
</evidence>
<protein>
    <recommendedName>
        <fullName evidence="12">Leucine-rich repeat-containing N-terminal plant-type domain-containing protein</fullName>
    </recommendedName>
</protein>
<comment type="subcellular location">
    <subcellularLocation>
        <location evidence="1">Cell membrane</location>
        <topology evidence="1">Single-pass type I membrane protein</topology>
    </subcellularLocation>
</comment>
<evidence type="ECO:0000256" key="4">
    <source>
        <dbReference type="ARBA" id="ARBA00022614"/>
    </source>
</evidence>
<dbReference type="PANTHER" id="PTHR48063:SF91">
    <property type="entry name" value="LEUCINE-RICH REPEAT-CONTAINING N-TERMINAL PLANT-TYPE DOMAIN-CONTAINING PROTEIN"/>
    <property type="match status" value="1"/>
</dbReference>
<dbReference type="Pfam" id="PF13516">
    <property type="entry name" value="LRR_6"/>
    <property type="match status" value="1"/>
</dbReference>
<keyword evidence="7" id="KW-0677">Repeat</keyword>
<dbReference type="FunFam" id="3.80.10.10:FF:000095">
    <property type="entry name" value="LRR receptor-like serine/threonine-protein kinase GSO1"/>
    <property type="match status" value="1"/>
</dbReference>
<dbReference type="SUPFAM" id="SSF52058">
    <property type="entry name" value="L domain-like"/>
    <property type="match status" value="1"/>
</dbReference>
<reference evidence="13" key="2">
    <citation type="submission" date="2018-10" db="UniProtKB">
        <authorList>
            <consortium name="EnsemblPlants"/>
        </authorList>
    </citation>
    <scope>IDENTIFICATION</scope>
</reference>
<comment type="similarity">
    <text evidence="2">Belongs to the RLP family.</text>
</comment>
<dbReference type="AlphaFoldDB" id="A0A3B6KQ51"/>
<dbReference type="InterPro" id="IPR046956">
    <property type="entry name" value="RLP23-like"/>
</dbReference>
<feature type="signal peptide" evidence="11">
    <location>
        <begin position="1"/>
        <end position="29"/>
    </location>
</feature>
<feature type="domain" description="Leucine-rich repeat-containing N-terminal plant-type" evidence="12">
    <location>
        <begin position="48"/>
        <end position="85"/>
    </location>
</feature>
<dbReference type="Pfam" id="PF08263">
    <property type="entry name" value="LRRNT_2"/>
    <property type="match status" value="1"/>
</dbReference>
<accession>A0A3B6KQ51</accession>
<dbReference type="Gene3D" id="3.80.10.10">
    <property type="entry name" value="Ribonuclease Inhibitor"/>
    <property type="match status" value="2"/>
</dbReference>
<dbReference type="InterPro" id="IPR013210">
    <property type="entry name" value="LRR_N_plant-typ"/>
</dbReference>
<dbReference type="OMA" id="WRVEEDC"/>
<evidence type="ECO:0000256" key="7">
    <source>
        <dbReference type="ARBA" id="ARBA00022737"/>
    </source>
</evidence>
<dbReference type="Gramene" id="TraesCLE_scaffold_077451_01G000500.1">
    <property type="protein sequence ID" value="TraesCLE_scaffold_077451_01G000500.1"/>
    <property type="gene ID" value="TraesCLE_scaffold_077451_01G000500"/>
</dbReference>
<sequence>MARRERLIQATVTLLVLATWLCQSSSAVAVPAPPPPQPHPKNITCVPGERDALLAFKAGLTDPNNYLSSWRVEEDCCWWTGVECSYRIDHVVSLHVNSDTDLYGEIMPGAIGGQISSSLLTLRHLKYLDLSYNNFSGSPIPEFIGGLRSLKHLALTSSSFDGRIPPHLGNLSNLVSLDLSFQSHGFCSPDLAWLSRLRKLQYLNISEVDLSANVNWTHVVNMLPSLITLELAACGLQNTMTLPLHSNLTSLDTLDLESNSFNSSFGANYLAWDLPMLTYLDLSNCGIQGGDVGNLTSIQLLSLSRNNFSRMVPSTFKKLKKLQLLQLSENFISGDIEDLFHRLPTNELQELDLDCNNLRGRLPDRLEQFSSLLILKLSNNKLSGEIPVGEFPTFLQRCKELKFLDLASNKFTGSLPTWIWSKIPSLAFLRLRSNMLTGGIPDELTKMKGLQYLDISNNNISGKIPLSLGNLIAMAHSPNKQGTLFKTVNFFVVVSIYKNPHAYTDSLWVVTKGQQLEYTTGIVYMVNIDFSCNNLTGQIPHEIGMLVALKNLNLSWNHLSSAIPQTIGELRAVESLDLSHNELSREIPITLADLTSLAHLNLSYNNLTGTIPFGNQLRTLDDQPSIYIGNPGLCGPPVSRNCSQTETTTPAPED</sequence>
<dbReference type="FunFam" id="3.80.10.10:FF:000213">
    <property type="entry name" value="Tyrosine-sulfated glycopeptide receptor 1"/>
    <property type="match status" value="1"/>
</dbReference>
<evidence type="ECO:0000259" key="12">
    <source>
        <dbReference type="Pfam" id="PF08263"/>
    </source>
</evidence>
<dbReference type="Gramene" id="TraesCS5A03G1132800.1">
    <property type="protein sequence ID" value="TraesCS5A03G1132800.1.CDS"/>
    <property type="gene ID" value="TraesCS5A03G1132800"/>
</dbReference>
<dbReference type="SMR" id="A0A3B6KQ51"/>
<dbReference type="Pfam" id="PF00560">
    <property type="entry name" value="LRR_1"/>
    <property type="match status" value="4"/>
</dbReference>
<evidence type="ECO:0000256" key="9">
    <source>
        <dbReference type="ARBA" id="ARBA00023136"/>
    </source>
</evidence>
<evidence type="ECO:0000256" key="1">
    <source>
        <dbReference type="ARBA" id="ARBA00004251"/>
    </source>
</evidence>
<dbReference type="GO" id="GO:0005886">
    <property type="term" value="C:plasma membrane"/>
    <property type="evidence" value="ECO:0007669"/>
    <property type="project" value="UniProtKB-SubCell"/>
</dbReference>
<dbReference type="InterPro" id="IPR003591">
    <property type="entry name" value="Leu-rich_rpt_typical-subtyp"/>
</dbReference>
<keyword evidence="14" id="KW-1185">Reference proteome</keyword>
<dbReference type="SMART" id="SM00369">
    <property type="entry name" value="LRR_TYP"/>
    <property type="match status" value="7"/>
</dbReference>
<evidence type="ECO:0000256" key="5">
    <source>
        <dbReference type="ARBA" id="ARBA00022692"/>
    </source>
</evidence>
<evidence type="ECO:0000256" key="8">
    <source>
        <dbReference type="ARBA" id="ARBA00022989"/>
    </source>
</evidence>
<evidence type="ECO:0000256" key="6">
    <source>
        <dbReference type="ARBA" id="ARBA00022729"/>
    </source>
</evidence>
<keyword evidence="5" id="KW-0812">Transmembrane</keyword>
<evidence type="ECO:0000256" key="11">
    <source>
        <dbReference type="SAM" id="SignalP"/>
    </source>
</evidence>
<dbReference type="STRING" id="4565.A0A3B6KQ51"/>
<keyword evidence="9" id="KW-0472">Membrane</keyword>
<feature type="chain" id="PRO_5043176823" description="Leucine-rich repeat-containing N-terminal plant-type domain-containing protein" evidence="11">
    <location>
        <begin position="30"/>
        <end position="654"/>
    </location>
</feature>
<evidence type="ECO:0000313" key="13">
    <source>
        <dbReference type="EnsemblPlants" id="TraesCS5A02G481600.1"/>
    </source>
</evidence>
<dbReference type="SUPFAM" id="SSF52047">
    <property type="entry name" value="RNI-like"/>
    <property type="match status" value="1"/>
</dbReference>